<dbReference type="Proteomes" id="UP000887574">
    <property type="component" value="Unplaced"/>
</dbReference>
<name>A0A915DWP5_9BILA</name>
<evidence type="ECO:0000313" key="2">
    <source>
        <dbReference type="Proteomes" id="UP000887574"/>
    </source>
</evidence>
<feature type="transmembrane region" description="Helical" evidence="1">
    <location>
        <begin position="35"/>
        <end position="54"/>
    </location>
</feature>
<keyword evidence="1" id="KW-0472">Membrane</keyword>
<keyword evidence="2" id="KW-1185">Reference proteome</keyword>
<keyword evidence="1" id="KW-0812">Transmembrane</keyword>
<reference evidence="3" key="1">
    <citation type="submission" date="2022-11" db="UniProtKB">
        <authorList>
            <consortium name="WormBaseParasite"/>
        </authorList>
    </citation>
    <scope>IDENTIFICATION</scope>
</reference>
<dbReference type="WBParaSite" id="jg23750">
    <property type="protein sequence ID" value="jg23750"/>
    <property type="gene ID" value="jg23750"/>
</dbReference>
<protein>
    <submittedName>
        <fullName evidence="3">Uncharacterized protein</fullName>
    </submittedName>
</protein>
<sequence>MVWLTISRLLGGQKKINTSITFNVTEIQMSREQQICRLGWVLLFMWLSMVVYMTREIWFTGEDRNADLFPRLQRQEE</sequence>
<accession>A0A915DWP5</accession>
<keyword evidence="1" id="KW-1133">Transmembrane helix</keyword>
<evidence type="ECO:0000313" key="3">
    <source>
        <dbReference type="WBParaSite" id="jg23750"/>
    </source>
</evidence>
<proteinExistence type="predicted"/>
<dbReference type="AlphaFoldDB" id="A0A915DWP5"/>
<organism evidence="2 3">
    <name type="scientific">Ditylenchus dipsaci</name>
    <dbReference type="NCBI Taxonomy" id="166011"/>
    <lineage>
        <taxon>Eukaryota</taxon>
        <taxon>Metazoa</taxon>
        <taxon>Ecdysozoa</taxon>
        <taxon>Nematoda</taxon>
        <taxon>Chromadorea</taxon>
        <taxon>Rhabditida</taxon>
        <taxon>Tylenchina</taxon>
        <taxon>Tylenchomorpha</taxon>
        <taxon>Sphaerularioidea</taxon>
        <taxon>Anguinidae</taxon>
        <taxon>Anguininae</taxon>
        <taxon>Ditylenchus</taxon>
    </lineage>
</organism>
<evidence type="ECO:0000256" key="1">
    <source>
        <dbReference type="SAM" id="Phobius"/>
    </source>
</evidence>